<accession>A0ABV6N3A0</accession>
<keyword evidence="3" id="KW-0234">DNA repair</keyword>
<comment type="caution">
    <text evidence="5">The sequence shown here is derived from an EMBL/GenBank/DDBJ whole genome shotgun (WGS) entry which is preliminary data.</text>
</comment>
<keyword evidence="6" id="KW-1185">Reference proteome</keyword>
<organism evidence="5 6">
    <name type="scientific">Kutzneria chonburiensis</name>
    <dbReference type="NCBI Taxonomy" id="1483604"/>
    <lineage>
        <taxon>Bacteria</taxon>
        <taxon>Bacillati</taxon>
        <taxon>Actinomycetota</taxon>
        <taxon>Actinomycetes</taxon>
        <taxon>Pseudonocardiales</taxon>
        <taxon>Pseudonocardiaceae</taxon>
        <taxon>Kutzneria</taxon>
    </lineage>
</organism>
<reference evidence="5 6" key="1">
    <citation type="submission" date="2024-09" db="EMBL/GenBank/DDBJ databases">
        <authorList>
            <person name="Sun Q."/>
            <person name="Mori K."/>
        </authorList>
    </citation>
    <scope>NUCLEOTIDE SEQUENCE [LARGE SCALE GENOMIC DNA]</scope>
    <source>
        <strain evidence="5 6">TBRC 1432</strain>
    </source>
</reference>
<evidence type="ECO:0000256" key="3">
    <source>
        <dbReference type="ARBA" id="ARBA00023204"/>
    </source>
</evidence>
<feature type="domain" description="PD-(D/E)XK endonuclease-like" evidence="4">
    <location>
        <begin position="5"/>
        <end position="253"/>
    </location>
</feature>
<keyword evidence="2" id="KW-0347">Helicase</keyword>
<keyword evidence="5" id="KW-0540">Nuclease</keyword>
<keyword evidence="5" id="KW-0378">Hydrolase</keyword>
<evidence type="ECO:0000256" key="1">
    <source>
        <dbReference type="ARBA" id="ARBA00022763"/>
    </source>
</evidence>
<keyword evidence="1" id="KW-0227">DNA damage</keyword>
<keyword evidence="2" id="KW-0547">Nucleotide-binding</keyword>
<evidence type="ECO:0000259" key="4">
    <source>
        <dbReference type="Pfam" id="PF12705"/>
    </source>
</evidence>
<evidence type="ECO:0000313" key="5">
    <source>
        <dbReference type="EMBL" id="MFC0547068.1"/>
    </source>
</evidence>
<dbReference type="EMBL" id="JBHLUD010000013">
    <property type="protein sequence ID" value="MFC0547068.1"/>
    <property type="molecule type" value="Genomic_DNA"/>
</dbReference>
<dbReference type="Gene3D" id="3.90.320.10">
    <property type="match status" value="1"/>
</dbReference>
<dbReference type="InterPro" id="IPR038726">
    <property type="entry name" value="PDDEXK_AddAB-type"/>
</dbReference>
<dbReference type="GO" id="GO:0004527">
    <property type="term" value="F:exonuclease activity"/>
    <property type="evidence" value="ECO:0007669"/>
    <property type="project" value="UniProtKB-KW"/>
</dbReference>
<evidence type="ECO:0000256" key="2">
    <source>
        <dbReference type="ARBA" id="ARBA00022806"/>
    </source>
</evidence>
<evidence type="ECO:0000313" key="6">
    <source>
        <dbReference type="Proteomes" id="UP001589810"/>
    </source>
</evidence>
<gene>
    <name evidence="5" type="ORF">ACFFH7_36545</name>
</gene>
<protein>
    <submittedName>
        <fullName evidence="5">RecB family exonuclease</fullName>
    </submittedName>
</protein>
<keyword evidence="2" id="KW-0067">ATP-binding</keyword>
<name>A0ABV6N3A0_9PSEU</name>
<dbReference type="RefSeq" id="WP_273937301.1">
    <property type="nucleotide sequence ID" value="NZ_CP097263.1"/>
</dbReference>
<dbReference type="Proteomes" id="UP001589810">
    <property type="component" value="Unassembled WGS sequence"/>
</dbReference>
<dbReference type="InterPro" id="IPR011604">
    <property type="entry name" value="PDDEXK-like_dom_sf"/>
</dbReference>
<dbReference type="Pfam" id="PF12705">
    <property type="entry name" value="PDDEXK_1"/>
    <property type="match status" value="1"/>
</dbReference>
<proteinExistence type="predicted"/>
<keyword evidence="5" id="KW-0269">Exonuclease</keyword>
<sequence>MTYRSVSQLKSYARCAYGYYLERVAKAWTRPAAWLPQGVAVHEAVEAVERSGRTMTAAQAQGVFRESYAREVNASAATCPNFNWWMPSGRHQGEADIARRWGLGLDQVAAYVDYVETHPHEVIWVAPDGTPAIELEFEVRFGTVIVRGYLDQAVEVDGEVRVRDVKTGLPPDDELQLGVYGVALSKTYDVEVRTGDYWMAKAGRPAHPYDLTAWTEERITEAFEEMDAGVRSGRFEPDPEPAKCDRCPVKDKCEFGPMADFLRPGT</sequence>